<evidence type="ECO:0000256" key="1">
    <source>
        <dbReference type="ARBA" id="ARBA00010218"/>
    </source>
</evidence>
<keyword evidence="5" id="KW-1185">Reference proteome</keyword>
<feature type="compositionally biased region" description="Acidic residues" evidence="2">
    <location>
        <begin position="123"/>
        <end position="137"/>
    </location>
</feature>
<protein>
    <submittedName>
        <fullName evidence="4">RNA-directed DNA methylation 4</fullName>
    </submittedName>
</protein>
<dbReference type="PANTHER" id="PTHR31934">
    <property type="entry name" value="ALPHA/BETA-HYDROLASES SUPERFAMILY PROTEIN"/>
    <property type="match status" value="1"/>
</dbReference>
<proteinExistence type="inferred from homology"/>
<accession>A0A2Z7CLZ3</accession>
<dbReference type="InterPro" id="IPR013883">
    <property type="entry name" value="TF_Iwr1_dom"/>
</dbReference>
<organism evidence="4 5">
    <name type="scientific">Dorcoceras hygrometricum</name>
    <dbReference type="NCBI Taxonomy" id="472368"/>
    <lineage>
        <taxon>Eukaryota</taxon>
        <taxon>Viridiplantae</taxon>
        <taxon>Streptophyta</taxon>
        <taxon>Embryophyta</taxon>
        <taxon>Tracheophyta</taxon>
        <taxon>Spermatophyta</taxon>
        <taxon>Magnoliopsida</taxon>
        <taxon>eudicotyledons</taxon>
        <taxon>Gunneridae</taxon>
        <taxon>Pentapetalae</taxon>
        <taxon>asterids</taxon>
        <taxon>lamiids</taxon>
        <taxon>Lamiales</taxon>
        <taxon>Gesneriaceae</taxon>
        <taxon>Didymocarpoideae</taxon>
        <taxon>Trichosporeae</taxon>
        <taxon>Loxocarpinae</taxon>
        <taxon>Dorcoceras</taxon>
    </lineage>
</organism>
<evidence type="ECO:0000313" key="5">
    <source>
        <dbReference type="Proteomes" id="UP000250235"/>
    </source>
</evidence>
<sequence>MCRLYDIVKVDANEQEIEVKQMDTNLENHEIMAEYLPLLREVLPTAAVEIENDINDHTSRQVSSDDYVYDYYAVTNDDNVDTDSAIQYPLVQVDDDDDYYDGPDNSDYETDDSNAENNPLNDYPDEEDSENDDDDDEVTSRSSNEESEEDSKTSGSQSQDLESESRASNEDENSGPDYWSENTDQLSEDGMYSEGDVDHYSDDEWR</sequence>
<dbReference type="AlphaFoldDB" id="A0A2Z7CLZ3"/>
<name>A0A2Z7CLZ3_9LAMI</name>
<evidence type="ECO:0000256" key="2">
    <source>
        <dbReference type="SAM" id="MobiDB-lite"/>
    </source>
</evidence>
<gene>
    <name evidence="4" type="ORF">F511_13760</name>
</gene>
<feature type="compositionally biased region" description="Basic and acidic residues" evidence="2">
    <location>
        <begin position="196"/>
        <end position="206"/>
    </location>
</feature>
<dbReference type="OrthoDB" id="6255506at2759"/>
<dbReference type="Proteomes" id="UP000250235">
    <property type="component" value="Unassembled WGS sequence"/>
</dbReference>
<feature type="region of interest" description="Disordered" evidence="2">
    <location>
        <begin position="90"/>
        <end position="206"/>
    </location>
</feature>
<feature type="domain" description="Transcription factor Iwr1" evidence="3">
    <location>
        <begin position="65"/>
        <end position="127"/>
    </location>
</feature>
<evidence type="ECO:0000259" key="3">
    <source>
        <dbReference type="Pfam" id="PF08574"/>
    </source>
</evidence>
<evidence type="ECO:0000313" key="4">
    <source>
        <dbReference type="EMBL" id="KZV47365.1"/>
    </source>
</evidence>
<reference evidence="4 5" key="1">
    <citation type="journal article" date="2015" name="Proc. Natl. Acad. Sci. U.S.A.">
        <title>The resurrection genome of Boea hygrometrica: A blueprint for survival of dehydration.</title>
        <authorList>
            <person name="Xiao L."/>
            <person name="Yang G."/>
            <person name="Zhang L."/>
            <person name="Yang X."/>
            <person name="Zhao S."/>
            <person name="Ji Z."/>
            <person name="Zhou Q."/>
            <person name="Hu M."/>
            <person name="Wang Y."/>
            <person name="Chen M."/>
            <person name="Xu Y."/>
            <person name="Jin H."/>
            <person name="Xiao X."/>
            <person name="Hu G."/>
            <person name="Bao F."/>
            <person name="Hu Y."/>
            <person name="Wan P."/>
            <person name="Li L."/>
            <person name="Deng X."/>
            <person name="Kuang T."/>
            <person name="Xiang C."/>
            <person name="Zhu J.K."/>
            <person name="Oliver M.J."/>
            <person name="He Y."/>
        </authorList>
    </citation>
    <scope>NUCLEOTIDE SEQUENCE [LARGE SCALE GENOMIC DNA]</scope>
    <source>
        <strain evidence="5">cv. XS01</strain>
    </source>
</reference>
<dbReference type="EMBL" id="KQ995299">
    <property type="protein sequence ID" value="KZV47365.1"/>
    <property type="molecule type" value="Genomic_DNA"/>
</dbReference>
<comment type="similarity">
    <text evidence="1">Belongs to the IWR1/SLC7A6OS family.</text>
</comment>
<feature type="compositionally biased region" description="Acidic residues" evidence="2">
    <location>
        <begin position="93"/>
        <end position="114"/>
    </location>
</feature>
<dbReference type="PANTHER" id="PTHR31934:SF2">
    <property type="entry name" value="RNA-DIRECTED DNA METHYLATION 4"/>
    <property type="match status" value="1"/>
</dbReference>
<dbReference type="Pfam" id="PF08574">
    <property type="entry name" value="Iwr1"/>
    <property type="match status" value="1"/>
</dbReference>